<comment type="subcellular location">
    <subcellularLocation>
        <location evidence="2">Cytoplasm</location>
    </subcellularLocation>
    <subcellularLocation>
        <location evidence="1">Nucleus</location>
    </subcellularLocation>
</comment>
<feature type="domain" description="C2H2-type" evidence="20">
    <location>
        <begin position="189"/>
        <end position="216"/>
    </location>
</feature>
<keyword evidence="9 18" id="KW-0863">Zinc-finger</keyword>
<evidence type="ECO:0000256" key="16">
    <source>
        <dbReference type="ARBA" id="ARBA00070899"/>
    </source>
</evidence>
<evidence type="ECO:0000256" key="2">
    <source>
        <dbReference type="ARBA" id="ARBA00004496"/>
    </source>
</evidence>
<evidence type="ECO:0000259" key="20">
    <source>
        <dbReference type="PROSITE" id="PS50157"/>
    </source>
</evidence>
<keyword evidence="3" id="KW-0514">Muscle protein</keyword>
<dbReference type="STRING" id="6293.A0A1I8EG60"/>
<dbReference type="GO" id="GO:0000978">
    <property type="term" value="F:RNA polymerase II cis-regulatory region sequence-specific DNA binding"/>
    <property type="evidence" value="ECO:0007669"/>
    <property type="project" value="TreeGrafter"/>
</dbReference>
<evidence type="ECO:0000256" key="6">
    <source>
        <dbReference type="ARBA" id="ARBA00022541"/>
    </source>
</evidence>
<dbReference type="InterPro" id="IPR013087">
    <property type="entry name" value="Znf_C2H2_type"/>
</dbReference>
<keyword evidence="11" id="KW-0862">Zinc</keyword>
<evidence type="ECO:0000256" key="7">
    <source>
        <dbReference type="ARBA" id="ARBA00022723"/>
    </source>
</evidence>
<dbReference type="PANTHER" id="PTHR23226:SF416">
    <property type="entry name" value="FI01424P"/>
    <property type="match status" value="1"/>
</dbReference>
<dbReference type="GO" id="GO:0030154">
    <property type="term" value="P:cell differentiation"/>
    <property type="evidence" value="ECO:0007669"/>
    <property type="project" value="UniProtKB-KW"/>
</dbReference>
<keyword evidence="14" id="KW-0804">Transcription</keyword>
<dbReference type="Gene3D" id="3.30.160.60">
    <property type="entry name" value="Classic Zinc Finger"/>
    <property type="match status" value="1"/>
</dbReference>
<evidence type="ECO:0000256" key="17">
    <source>
        <dbReference type="ARBA" id="ARBA00082667"/>
    </source>
</evidence>
<dbReference type="PROSITE" id="PS00028">
    <property type="entry name" value="ZINC_FINGER_C2H2_1"/>
    <property type="match status" value="3"/>
</dbReference>
<keyword evidence="6" id="KW-0517">Myogenesis</keyword>
<name>A0A1I8EG60_WUCBA</name>
<evidence type="ECO:0000256" key="4">
    <source>
        <dbReference type="ARBA" id="ARBA00022473"/>
    </source>
</evidence>
<evidence type="ECO:0000256" key="15">
    <source>
        <dbReference type="ARBA" id="ARBA00023242"/>
    </source>
</evidence>
<accession>A0A1I8EG60</accession>
<keyword evidence="5" id="KW-0963">Cytoplasm</keyword>
<evidence type="ECO:0000256" key="9">
    <source>
        <dbReference type="ARBA" id="ARBA00022771"/>
    </source>
</evidence>
<feature type="region of interest" description="Disordered" evidence="19">
    <location>
        <begin position="267"/>
        <end position="287"/>
    </location>
</feature>
<dbReference type="GO" id="GO:0007517">
    <property type="term" value="P:muscle organ development"/>
    <property type="evidence" value="ECO:0007669"/>
    <property type="project" value="UniProtKB-KW"/>
</dbReference>
<evidence type="ECO:0000256" key="14">
    <source>
        <dbReference type="ARBA" id="ARBA00023163"/>
    </source>
</evidence>
<keyword evidence="12" id="KW-0805">Transcription regulation</keyword>
<keyword evidence="10" id="KW-0221">Differentiation</keyword>
<evidence type="ECO:0000313" key="21">
    <source>
        <dbReference type="WBParaSite" id="maker-PairedContig_1926-snap-gene-0.23-mRNA-1"/>
    </source>
</evidence>
<evidence type="ECO:0000256" key="18">
    <source>
        <dbReference type="PROSITE-ProRule" id="PRU00042"/>
    </source>
</evidence>
<organism evidence="21">
    <name type="scientific">Wuchereria bancrofti</name>
    <dbReference type="NCBI Taxonomy" id="6293"/>
    <lineage>
        <taxon>Eukaryota</taxon>
        <taxon>Metazoa</taxon>
        <taxon>Ecdysozoa</taxon>
        <taxon>Nematoda</taxon>
        <taxon>Chromadorea</taxon>
        <taxon>Rhabditida</taxon>
        <taxon>Spirurina</taxon>
        <taxon>Spiruromorpha</taxon>
        <taxon>Filarioidea</taxon>
        <taxon>Onchocercidae</taxon>
        <taxon>Wuchereria</taxon>
    </lineage>
</organism>
<feature type="domain" description="C2H2-type" evidence="20">
    <location>
        <begin position="319"/>
        <end position="346"/>
    </location>
</feature>
<proteinExistence type="predicted"/>
<dbReference type="Pfam" id="PF00096">
    <property type="entry name" value="zf-C2H2"/>
    <property type="match status" value="2"/>
</dbReference>
<protein>
    <recommendedName>
        <fullName evidence="16">Zinc finger protein unc-98</fullName>
    </recommendedName>
    <alternativeName>
        <fullName evidence="17">Uncoordinated protein 98</fullName>
    </alternativeName>
</protein>
<dbReference type="GO" id="GO:0005634">
    <property type="term" value="C:nucleus"/>
    <property type="evidence" value="ECO:0007669"/>
    <property type="project" value="UniProtKB-SubCell"/>
</dbReference>
<dbReference type="GO" id="GO:0008270">
    <property type="term" value="F:zinc ion binding"/>
    <property type="evidence" value="ECO:0007669"/>
    <property type="project" value="UniProtKB-KW"/>
</dbReference>
<dbReference type="SMART" id="SM00355">
    <property type="entry name" value="ZnF_C2H2"/>
    <property type="match status" value="3"/>
</dbReference>
<dbReference type="PANTHER" id="PTHR23226">
    <property type="entry name" value="ZINC FINGER AND SCAN DOMAIN-CONTAINING"/>
    <property type="match status" value="1"/>
</dbReference>
<reference evidence="21" key="1">
    <citation type="submission" date="2016-11" db="UniProtKB">
        <authorList>
            <consortium name="WormBaseParasite"/>
        </authorList>
    </citation>
    <scope>IDENTIFICATION</scope>
    <source>
        <strain evidence="21">pt0022</strain>
    </source>
</reference>
<keyword evidence="15" id="KW-0539">Nucleus</keyword>
<dbReference type="PROSITE" id="PS50157">
    <property type="entry name" value="ZINC_FINGER_C2H2_2"/>
    <property type="match status" value="3"/>
</dbReference>
<keyword evidence="13" id="KW-0238">DNA-binding</keyword>
<dbReference type="WBParaSite" id="maker-PairedContig_1926-snap-gene-0.23-mRNA-1">
    <property type="protein sequence ID" value="maker-PairedContig_1926-snap-gene-0.23-mRNA-1"/>
    <property type="gene ID" value="maker-PairedContig_1926-snap-gene-0.23"/>
</dbReference>
<feature type="domain" description="C2H2-type" evidence="20">
    <location>
        <begin position="217"/>
        <end position="244"/>
    </location>
</feature>
<feature type="compositionally biased region" description="Low complexity" evidence="19">
    <location>
        <begin position="273"/>
        <end position="287"/>
    </location>
</feature>
<keyword evidence="7" id="KW-0479">Metal-binding</keyword>
<evidence type="ECO:0000256" key="1">
    <source>
        <dbReference type="ARBA" id="ARBA00004123"/>
    </source>
</evidence>
<keyword evidence="3" id="KW-0787">Thick filament</keyword>
<evidence type="ECO:0000256" key="13">
    <source>
        <dbReference type="ARBA" id="ARBA00023125"/>
    </source>
</evidence>
<dbReference type="FunFam" id="3.30.160.60:FF:002530">
    <property type="entry name" value="Zinc finger protein"/>
    <property type="match status" value="1"/>
</dbReference>
<keyword evidence="8" id="KW-0677">Repeat</keyword>
<evidence type="ECO:0000256" key="5">
    <source>
        <dbReference type="ARBA" id="ARBA00022490"/>
    </source>
</evidence>
<sequence length="368" mass="41081">MVLSPQAAICIHLLRILASPLNISNEVLKSCKAKQIEIHGRSGIISNRQSKINANAEPKEIILPSAVSTMTSTIPLDLQTDNPLELFICPTFCETSAISPTETPCAPTGAFIPSVLKQVKHVDTGIEGKGPGQQSAVDQQHSTKDLLTSSKNLGQVSKPASVIISTSIVPVDENPVKNAQKDGSDFIFYKCRFCGLTYNYLTTLRAHERVHNIDEPYKCNRCSESFRYMCELDYHAKQHSDLKGYKCECGRTFHSYTDLLYHKHPGDEDKESITTTAPTAAKSAPSIPESDFPIPEFIEKGFEPKHPLKVYSDVRLNPYICQYCSKSYPNSRMLAYHMYGHRGEKIFNPRVSRYLMARTENSYISPGP</sequence>
<evidence type="ECO:0000256" key="12">
    <source>
        <dbReference type="ARBA" id="ARBA00023015"/>
    </source>
</evidence>
<evidence type="ECO:0000256" key="8">
    <source>
        <dbReference type="ARBA" id="ARBA00022737"/>
    </source>
</evidence>
<dbReference type="GO" id="GO:0000981">
    <property type="term" value="F:DNA-binding transcription factor activity, RNA polymerase II-specific"/>
    <property type="evidence" value="ECO:0007669"/>
    <property type="project" value="TreeGrafter"/>
</dbReference>
<evidence type="ECO:0000256" key="11">
    <source>
        <dbReference type="ARBA" id="ARBA00022833"/>
    </source>
</evidence>
<evidence type="ECO:0000256" key="19">
    <source>
        <dbReference type="SAM" id="MobiDB-lite"/>
    </source>
</evidence>
<dbReference type="GO" id="GO:0032982">
    <property type="term" value="C:myosin filament"/>
    <property type="evidence" value="ECO:0007669"/>
    <property type="project" value="UniProtKB-KW"/>
</dbReference>
<evidence type="ECO:0000256" key="3">
    <source>
        <dbReference type="ARBA" id="ARBA00022433"/>
    </source>
</evidence>
<keyword evidence="4" id="KW-0217">Developmental protein</keyword>
<evidence type="ECO:0000256" key="10">
    <source>
        <dbReference type="ARBA" id="ARBA00022782"/>
    </source>
</evidence>
<dbReference type="GO" id="GO:0005737">
    <property type="term" value="C:cytoplasm"/>
    <property type="evidence" value="ECO:0007669"/>
    <property type="project" value="UniProtKB-SubCell"/>
</dbReference>
<dbReference type="SUPFAM" id="SSF57667">
    <property type="entry name" value="beta-beta-alpha zinc fingers"/>
    <property type="match status" value="2"/>
</dbReference>
<dbReference type="AlphaFoldDB" id="A0A1I8EG60"/>
<dbReference type="InterPro" id="IPR036236">
    <property type="entry name" value="Znf_C2H2_sf"/>
</dbReference>